<proteinExistence type="predicted"/>
<feature type="domain" description="Right handed beta helix" evidence="2">
    <location>
        <begin position="99"/>
        <end position="247"/>
    </location>
</feature>
<dbReference type="InterPro" id="IPR006626">
    <property type="entry name" value="PbH1"/>
</dbReference>
<dbReference type="AlphaFoldDB" id="A0A974Y5Z5"/>
<dbReference type="Gene3D" id="2.160.20.10">
    <property type="entry name" value="Single-stranded right-handed beta-helix, Pectin lyase-like"/>
    <property type="match status" value="1"/>
</dbReference>
<feature type="chain" id="PRO_5036871574" evidence="1">
    <location>
        <begin position="24"/>
        <end position="271"/>
    </location>
</feature>
<dbReference type="InterPro" id="IPR012334">
    <property type="entry name" value="Pectin_lyas_fold"/>
</dbReference>
<gene>
    <name evidence="3" type="ORF">I8J32_004560</name>
</gene>
<dbReference type="KEGG" id="lsf:I8J32_004560"/>
<reference evidence="3 4" key="1">
    <citation type="submission" date="2021-03" db="EMBL/GenBank/DDBJ databases">
        <title>Lysobacter sp. nov. isolated from soil of gangwondo yeongwol, south Korea.</title>
        <authorList>
            <person name="Kim K.R."/>
            <person name="Kim K.H."/>
            <person name="Jeon C.O."/>
        </authorList>
    </citation>
    <scope>NUCLEOTIDE SEQUENCE [LARGE SCALE GENOMIC DNA]</scope>
    <source>
        <strain evidence="3 4">R19</strain>
    </source>
</reference>
<dbReference type="NCBIfam" id="TIGR03804">
    <property type="entry name" value="para_beta_helix"/>
    <property type="match status" value="1"/>
</dbReference>
<dbReference type="InterPro" id="IPR022441">
    <property type="entry name" value="Para_beta_helix_rpt-2"/>
</dbReference>
<organism evidence="3 4">
    <name type="scientific">Agrilutibacter solisilvae</name>
    <dbReference type="NCBI Taxonomy" id="2763317"/>
    <lineage>
        <taxon>Bacteria</taxon>
        <taxon>Pseudomonadati</taxon>
        <taxon>Pseudomonadota</taxon>
        <taxon>Gammaproteobacteria</taxon>
        <taxon>Lysobacterales</taxon>
        <taxon>Lysobacteraceae</taxon>
        <taxon>Agrilutibacter</taxon>
    </lineage>
</organism>
<feature type="signal peptide" evidence="1">
    <location>
        <begin position="1"/>
        <end position="23"/>
    </location>
</feature>
<evidence type="ECO:0000313" key="3">
    <source>
        <dbReference type="EMBL" id="QSX79171.1"/>
    </source>
</evidence>
<protein>
    <submittedName>
        <fullName evidence="3">Right-handed parallel beta-helix repeat-containing protein</fullName>
    </submittedName>
</protein>
<dbReference type="SMART" id="SM00710">
    <property type="entry name" value="PbH1"/>
    <property type="match status" value="4"/>
</dbReference>
<dbReference type="InterPro" id="IPR039448">
    <property type="entry name" value="Beta_helix"/>
</dbReference>
<dbReference type="EMBL" id="CP071518">
    <property type="protein sequence ID" value="QSX79171.1"/>
    <property type="molecule type" value="Genomic_DNA"/>
</dbReference>
<dbReference type="SUPFAM" id="SSF51126">
    <property type="entry name" value="Pectin lyase-like"/>
    <property type="match status" value="1"/>
</dbReference>
<dbReference type="Proteomes" id="UP000639274">
    <property type="component" value="Chromosome"/>
</dbReference>
<evidence type="ECO:0000256" key="1">
    <source>
        <dbReference type="SAM" id="SignalP"/>
    </source>
</evidence>
<evidence type="ECO:0000259" key="2">
    <source>
        <dbReference type="Pfam" id="PF13229"/>
    </source>
</evidence>
<dbReference type="Pfam" id="PF13229">
    <property type="entry name" value="Beta_helix"/>
    <property type="match status" value="1"/>
</dbReference>
<evidence type="ECO:0000313" key="4">
    <source>
        <dbReference type="Proteomes" id="UP000639274"/>
    </source>
</evidence>
<name>A0A974Y5Z5_9GAMM</name>
<dbReference type="InterPro" id="IPR011050">
    <property type="entry name" value="Pectin_lyase_fold/virulence"/>
</dbReference>
<sequence>MIIGRSLAALALAGLAYAGQASAAESYENCTGFIDSLPATVSTTGTWCLRADLHTTLSSGAAITVTSDNVTVDCNDFRLSGLEVGVGSYATGIAASQQARHNITVRNCRVEGFRYGIALIGFSHNIEDNIVEANNYVGIATRGEGNVVQNNLVRDTGGQPGMIAAYGIAMFGFYGSALNNTVIGVHGDDETDNAYGIAIERGSVQGNRVMNLAAIATGIRSYDYSVIRDNVVIHGTGSGVAIDGGNGRCRDNDIFGYEERFTNCAGPENEL</sequence>
<dbReference type="RefSeq" id="WP_200614815.1">
    <property type="nucleotide sequence ID" value="NZ_CP071518.1"/>
</dbReference>
<accession>A0A974Y5Z5</accession>
<keyword evidence="4" id="KW-1185">Reference proteome</keyword>
<keyword evidence="1" id="KW-0732">Signal</keyword>